<dbReference type="CDD" id="cd15482">
    <property type="entry name" value="Sialidase_non-viral"/>
    <property type="match status" value="1"/>
</dbReference>
<dbReference type="EMBL" id="VMNI01000013">
    <property type="protein sequence ID" value="TVO75374.1"/>
    <property type="molecule type" value="Genomic_DNA"/>
</dbReference>
<evidence type="ECO:0000256" key="2">
    <source>
        <dbReference type="ARBA" id="ARBA00023276"/>
    </source>
</evidence>
<feature type="domain" description="Photosynthesis system II assembly factor Ycf48/Hcf136-like" evidence="3">
    <location>
        <begin position="192"/>
        <end position="300"/>
    </location>
</feature>
<evidence type="ECO:0000259" key="3">
    <source>
        <dbReference type="Pfam" id="PF14870"/>
    </source>
</evidence>
<evidence type="ECO:0000256" key="1">
    <source>
        <dbReference type="ARBA" id="ARBA00022531"/>
    </source>
</evidence>
<dbReference type="Gene3D" id="2.130.10.10">
    <property type="entry name" value="YVTN repeat-like/Quinoprotein amine dehydrogenase"/>
    <property type="match status" value="1"/>
</dbReference>
<dbReference type="PANTHER" id="PTHR47199">
    <property type="entry name" value="PHOTOSYSTEM II STABILITY/ASSEMBLY FACTOR HCF136, CHLOROPLASTIC"/>
    <property type="match status" value="1"/>
</dbReference>
<evidence type="ECO:0000313" key="5">
    <source>
        <dbReference type="Proteomes" id="UP000318349"/>
    </source>
</evidence>
<proteinExistence type="predicted"/>
<sequence>MQTLKKAPDKTVGTKSMKANRSPVEDVARLASVPIHAPFNGVDRVVRGLASRALVWCAASLTLVCFQVTASASSEALAAVSRGSDPVRAERTALFDLVKYNGGFLSVGERGVVMRSKDGGKTWLGIQAPTTRTLVAIVVVNENTLVAVGHGGSIVRSDDAGQTWLAIDVPDTGGDSILGVTLLKDGRLLGFGAYGMYLVSEDQGKTWERRSVINEEFDRHISKIVESGNSLYLVGETGTVARSDDGGEHWTKLETPYQGSYFGLIALGDGDLLAYGMRGNVFRTRDGGVSWRQVPFDSKSALNGGYVTADGRVVISGNNGLVAVSDGGVNEFALQYVPEGTPVAKAMYAEDGDLVYVGYLAAGRLPPNKAPVSR</sequence>
<accession>A0A557REC4</accession>
<reference evidence="4 5" key="1">
    <citation type="submission" date="2019-07" db="EMBL/GenBank/DDBJ databases">
        <title>The pathways for chlorine oxyanion respiration interact through the shared metabolite chlorate.</title>
        <authorList>
            <person name="Barnum T.P."/>
            <person name="Cheng Y."/>
            <person name="Hill K.A."/>
            <person name="Lucas L.N."/>
            <person name="Carlson H.K."/>
            <person name="Coates J.D."/>
        </authorList>
    </citation>
    <scope>NUCLEOTIDE SEQUENCE [LARGE SCALE GENOMIC DNA]</scope>
    <source>
        <strain evidence="4 5">SFB-1</strain>
    </source>
</reference>
<dbReference type="SUPFAM" id="SSF110296">
    <property type="entry name" value="Oligoxyloglucan reducing end-specific cellobiohydrolase"/>
    <property type="match status" value="1"/>
</dbReference>
<comment type="caution">
    <text evidence="4">The sequence shown here is derived from an EMBL/GenBank/DDBJ whole genome shotgun (WGS) entry which is preliminary data.</text>
</comment>
<keyword evidence="2" id="KW-0604">Photosystem II</keyword>
<dbReference type="Proteomes" id="UP000318349">
    <property type="component" value="Unassembled WGS sequence"/>
</dbReference>
<dbReference type="GO" id="GO:0015979">
    <property type="term" value="P:photosynthesis"/>
    <property type="evidence" value="ECO:0007669"/>
    <property type="project" value="UniProtKB-KW"/>
</dbReference>
<dbReference type="PANTHER" id="PTHR47199:SF2">
    <property type="entry name" value="PHOTOSYSTEM II STABILITY_ASSEMBLY FACTOR HCF136, CHLOROPLASTIC"/>
    <property type="match status" value="1"/>
</dbReference>
<dbReference type="InterPro" id="IPR028203">
    <property type="entry name" value="PSII_CF48-like_dom"/>
</dbReference>
<dbReference type="Pfam" id="PF14870">
    <property type="entry name" value="PSII_BNR"/>
    <property type="match status" value="1"/>
</dbReference>
<evidence type="ECO:0000313" key="4">
    <source>
        <dbReference type="EMBL" id="TVO75374.1"/>
    </source>
</evidence>
<gene>
    <name evidence="4" type="ORF">FHP89_13550</name>
</gene>
<dbReference type="AlphaFoldDB" id="A0A557REC4"/>
<organism evidence="4 5">
    <name type="scientific">Denitromonas halophila</name>
    <dbReference type="NCBI Taxonomy" id="1629404"/>
    <lineage>
        <taxon>Bacteria</taxon>
        <taxon>Pseudomonadati</taxon>
        <taxon>Pseudomonadota</taxon>
        <taxon>Betaproteobacteria</taxon>
        <taxon>Rhodocyclales</taxon>
        <taxon>Zoogloeaceae</taxon>
        <taxon>Denitromonas</taxon>
    </lineage>
</organism>
<name>A0A557REC4_9RHOO</name>
<dbReference type="InterPro" id="IPR015943">
    <property type="entry name" value="WD40/YVTN_repeat-like_dom_sf"/>
</dbReference>
<keyword evidence="1" id="KW-0602">Photosynthesis</keyword>
<protein>
    <recommendedName>
        <fullName evidence="3">Photosynthesis system II assembly factor Ycf48/Hcf136-like domain-containing protein</fullName>
    </recommendedName>
</protein>
<dbReference type="GO" id="GO:0009523">
    <property type="term" value="C:photosystem II"/>
    <property type="evidence" value="ECO:0007669"/>
    <property type="project" value="UniProtKB-KW"/>
</dbReference>